<evidence type="ECO:0000259" key="2">
    <source>
        <dbReference type="SMART" id="SM00849"/>
    </source>
</evidence>
<dbReference type="PANTHER" id="PTHR42951:SF4">
    <property type="entry name" value="ACYL-COENZYME A THIOESTERASE MBLAC2"/>
    <property type="match status" value="1"/>
</dbReference>
<dbReference type="SMART" id="SM00849">
    <property type="entry name" value="Lactamase_B"/>
    <property type="match status" value="1"/>
</dbReference>
<comment type="similarity">
    <text evidence="1">Belongs to the metallo-beta-lactamase superfamily. Class-B beta-lactamase family.</text>
</comment>
<comment type="caution">
    <text evidence="3">The sequence shown here is derived from an EMBL/GenBank/DDBJ whole genome shotgun (WGS) entry which is preliminary data.</text>
</comment>
<dbReference type="SUPFAM" id="SSF56281">
    <property type="entry name" value="Metallo-hydrolase/oxidoreductase"/>
    <property type="match status" value="1"/>
</dbReference>
<keyword evidence="3" id="KW-0378">Hydrolase</keyword>
<feature type="domain" description="Metallo-beta-lactamase" evidence="2">
    <location>
        <begin position="35"/>
        <end position="219"/>
    </location>
</feature>
<dbReference type="Gene3D" id="3.60.15.10">
    <property type="entry name" value="Ribonuclease Z/Hydroxyacylglutathione hydrolase-like"/>
    <property type="match status" value="1"/>
</dbReference>
<evidence type="ECO:0000313" key="3">
    <source>
        <dbReference type="EMBL" id="TXL70273.1"/>
    </source>
</evidence>
<name>A0A5C8PA09_9HYPH</name>
<dbReference type="PANTHER" id="PTHR42951">
    <property type="entry name" value="METALLO-BETA-LACTAMASE DOMAIN-CONTAINING"/>
    <property type="match status" value="1"/>
</dbReference>
<dbReference type="CDD" id="cd06262">
    <property type="entry name" value="metallo-hydrolase-like_MBL-fold"/>
    <property type="match status" value="1"/>
</dbReference>
<gene>
    <name evidence="3" type="ORF">FHP25_35190</name>
</gene>
<dbReference type="InterPro" id="IPR050855">
    <property type="entry name" value="NDM-1-like"/>
</dbReference>
<dbReference type="RefSeq" id="WP_147851691.1">
    <property type="nucleotide sequence ID" value="NZ_VDUZ01000062.1"/>
</dbReference>
<protein>
    <submittedName>
        <fullName evidence="3">MBL fold metallo-hydrolase</fullName>
    </submittedName>
</protein>
<dbReference type="GO" id="GO:0016787">
    <property type="term" value="F:hydrolase activity"/>
    <property type="evidence" value="ECO:0007669"/>
    <property type="project" value="UniProtKB-KW"/>
</dbReference>
<sequence>MGFIENKLGSNVQPIRVDFGRVSVFMGAKNGKYPDGNQVLIRGSDTRAAFDTPVVSNFIGPEFDATELVIMGHVHEDHMAGLHRLPDAPVHVHKADLPAARSWDGLLAAFGVTDEARAQDMLTQFRRDFFYAPRPDAQGYEDGASWDLGQVQVRAFHMPGHTPGHCVLLVEPQGVVFIGDIDLTGFGPYYGDASSSLHDFRRTLARLPDVPAKVWVTSHHRGIYTDRERFMRDLAAFAAKIDEREQRLLALLGEAPRTLEQLAEQRLLYPPNFDSPWVKASEMRTISQHLAELLADGRVHADEQGIYRLG</sequence>
<dbReference type="OrthoDB" id="9802991at2"/>
<dbReference type="AlphaFoldDB" id="A0A5C8PA09"/>
<accession>A0A5C8PA09</accession>
<dbReference type="InterPro" id="IPR036866">
    <property type="entry name" value="RibonucZ/Hydroxyglut_hydro"/>
</dbReference>
<evidence type="ECO:0000313" key="4">
    <source>
        <dbReference type="Proteomes" id="UP000321638"/>
    </source>
</evidence>
<dbReference type="EMBL" id="VDUZ01000062">
    <property type="protein sequence ID" value="TXL70273.1"/>
    <property type="molecule type" value="Genomic_DNA"/>
</dbReference>
<dbReference type="GO" id="GO:0017001">
    <property type="term" value="P:antibiotic catabolic process"/>
    <property type="evidence" value="ECO:0007669"/>
    <property type="project" value="UniProtKB-ARBA"/>
</dbReference>
<dbReference type="Pfam" id="PF00753">
    <property type="entry name" value="Lactamase_B"/>
    <property type="match status" value="1"/>
</dbReference>
<proteinExistence type="inferred from homology"/>
<reference evidence="3 4" key="1">
    <citation type="submission" date="2019-06" db="EMBL/GenBank/DDBJ databases">
        <title>New taxonomy in bacterial strain CC-CFT640, isolated from vineyard.</title>
        <authorList>
            <person name="Lin S.-Y."/>
            <person name="Tsai C.-F."/>
            <person name="Young C.-C."/>
        </authorList>
    </citation>
    <scope>NUCLEOTIDE SEQUENCE [LARGE SCALE GENOMIC DNA]</scope>
    <source>
        <strain evidence="3 4">CC-CFT640</strain>
    </source>
</reference>
<organism evidence="3 4">
    <name type="scientific">Vineibacter terrae</name>
    <dbReference type="NCBI Taxonomy" id="2586908"/>
    <lineage>
        <taxon>Bacteria</taxon>
        <taxon>Pseudomonadati</taxon>
        <taxon>Pseudomonadota</taxon>
        <taxon>Alphaproteobacteria</taxon>
        <taxon>Hyphomicrobiales</taxon>
        <taxon>Vineibacter</taxon>
    </lineage>
</organism>
<keyword evidence="4" id="KW-1185">Reference proteome</keyword>
<evidence type="ECO:0000256" key="1">
    <source>
        <dbReference type="ARBA" id="ARBA00005250"/>
    </source>
</evidence>
<dbReference type="InterPro" id="IPR001279">
    <property type="entry name" value="Metallo-B-lactamas"/>
</dbReference>
<dbReference type="Proteomes" id="UP000321638">
    <property type="component" value="Unassembled WGS sequence"/>
</dbReference>